<feature type="region of interest" description="Disordered" evidence="1">
    <location>
        <begin position="1"/>
        <end position="20"/>
    </location>
</feature>
<reference evidence="3" key="1">
    <citation type="journal article" date="2019" name="Int. J. Syst. Evol. Microbiol.">
        <title>The Global Catalogue of Microorganisms (GCM) 10K type strain sequencing project: providing services to taxonomists for standard genome sequencing and annotation.</title>
        <authorList>
            <consortium name="The Broad Institute Genomics Platform"/>
            <consortium name="The Broad Institute Genome Sequencing Center for Infectious Disease"/>
            <person name="Wu L."/>
            <person name="Ma J."/>
        </authorList>
    </citation>
    <scope>NUCLEOTIDE SEQUENCE [LARGE SCALE GENOMIC DNA]</scope>
    <source>
        <strain evidence="3">CGMCC 1.13681</strain>
    </source>
</reference>
<name>A0ABW2GB58_9ACTN</name>
<organism evidence="2 3">
    <name type="scientific">Streptomyces polyrhachis</name>
    <dbReference type="NCBI Taxonomy" id="1282885"/>
    <lineage>
        <taxon>Bacteria</taxon>
        <taxon>Bacillati</taxon>
        <taxon>Actinomycetota</taxon>
        <taxon>Actinomycetes</taxon>
        <taxon>Kitasatosporales</taxon>
        <taxon>Streptomycetaceae</taxon>
        <taxon>Streptomyces</taxon>
    </lineage>
</organism>
<accession>A0ABW2GB58</accession>
<sequence>MPDTSQSEHRPDPPPHPDAYTRLSLETQATLAAVQERQTETLAELAQTSARMTELMRRLSPLPGRPPQPSVVPAAVRLLDAWRREHRLDETTCTVAAYILPRLLEQGALIAPPALLARRTGLTPRAAELALKALLTADCLRVVHPAAPPETAVYELGPDLTST</sequence>
<feature type="compositionally biased region" description="Basic and acidic residues" evidence="1">
    <location>
        <begin position="1"/>
        <end position="15"/>
    </location>
</feature>
<keyword evidence="3" id="KW-1185">Reference proteome</keyword>
<proteinExistence type="predicted"/>
<evidence type="ECO:0000313" key="3">
    <source>
        <dbReference type="Proteomes" id="UP001596413"/>
    </source>
</evidence>
<gene>
    <name evidence="2" type="ORF">ACFQLX_07520</name>
</gene>
<comment type="caution">
    <text evidence="2">The sequence shown here is derived from an EMBL/GenBank/DDBJ whole genome shotgun (WGS) entry which is preliminary data.</text>
</comment>
<evidence type="ECO:0000256" key="1">
    <source>
        <dbReference type="SAM" id="MobiDB-lite"/>
    </source>
</evidence>
<protein>
    <submittedName>
        <fullName evidence="2">Uncharacterized protein</fullName>
    </submittedName>
</protein>
<dbReference type="EMBL" id="JBHSZO010000008">
    <property type="protein sequence ID" value="MFC7218015.1"/>
    <property type="molecule type" value="Genomic_DNA"/>
</dbReference>
<evidence type="ECO:0000313" key="2">
    <source>
        <dbReference type="EMBL" id="MFC7218015.1"/>
    </source>
</evidence>
<dbReference type="RefSeq" id="WP_386413267.1">
    <property type="nucleotide sequence ID" value="NZ_JBHSZO010000008.1"/>
</dbReference>
<dbReference type="Proteomes" id="UP001596413">
    <property type="component" value="Unassembled WGS sequence"/>
</dbReference>